<dbReference type="GO" id="GO:0034974">
    <property type="term" value="C:Swi5-Swi2 complex"/>
    <property type="evidence" value="ECO:0007669"/>
    <property type="project" value="TreeGrafter"/>
</dbReference>
<keyword evidence="7" id="KW-1185">Reference proteome</keyword>
<evidence type="ECO:0000313" key="6">
    <source>
        <dbReference type="EMBL" id="KAF0977512.1"/>
    </source>
</evidence>
<feature type="compositionally biased region" description="Basic and acidic residues" evidence="5">
    <location>
        <begin position="453"/>
        <end position="462"/>
    </location>
</feature>
<evidence type="ECO:0000256" key="3">
    <source>
        <dbReference type="ARBA" id="ARBA00023204"/>
    </source>
</evidence>
<dbReference type="PANTHER" id="PTHR28529:SF2">
    <property type="entry name" value="DNA REPAIR PROTEIN SWI5 HOMOLOG"/>
    <property type="match status" value="1"/>
</dbReference>
<evidence type="ECO:0000256" key="1">
    <source>
        <dbReference type="ARBA" id="ARBA00008060"/>
    </source>
</evidence>
<dbReference type="Proteomes" id="UP000444721">
    <property type="component" value="Unassembled WGS sequence"/>
</dbReference>
<dbReference type="GO" id="GO:0032798">
    <property type="term" value="C:Swi5-Sfr1 complex"/>
    <property type="evidence" value="ECO:0007669"/>
    <property type="project" value="TreeGrafter"/>
</dbReference>
<evidence type="ECO:0000256" key="5">
    <source>
        <dbReference type="SAM" id="MobiDB-lite"/>
    </source>
</evidence>
<dbReference type="InterPro" id="IPR010760">
    <property type="entry name" value="DNA-repair_Swi5"/>
</dbReference>
<dbReference type="VEuPathDB" id="AmoebaDB:FDP41_003504"/>
<dbReference type="AlphaFoldDB" id="A0A6A5BS46"/>
<dbReference type="VEuPathDB" id="AmoebaDB:NF0064140"/>
<feature type="compositionally biased region" description="Basic and acidic residues" evidence="5">
    <location>
        <begin position="522"/>
        <end position="542"/>
    </location>
</feature>
<evidence type="ECO:0000256" key="4">
    <source>
        <dbReference type="SAM" id="Coils"/>
    </source>
</evidence>
<dbReference type="Pfam" id="PF07061">
    <property type="entry name" value="Swi5"/>
    <property type="match status" value="1"/>
</dbReference>
<feature type="compositionally biased region" description="Basic and acidic residues" evidence="5">
    <location>
        <begin position="343"/>
        <end position="365"/>
    </location>
</feature>
<proteinExistence type="inferred from homology"/>
<dbReference type="OrthoDB" id="255837at2759"/>
<dbReference type="VEuPathDB" id="AmoebaDB:NfTy_070910"/>
<feature type="region of interest" description="Disordered" evidence="5">
    <location>
        <begin position="514"/>
        <end position="542"/>
    </location>
</feature>
<dbReference type="PANTHER" id="PTHR28529">
    <property type="entry name" value="DNA REPAIR PROTEIN SWI5 HOMOLOG"/>
    <property type="match status" value="1"/>
</dbReference>
<keyword evidence="2" id="KW-0227">DNA damage</keyword>
<feature type="region of interest" description="Disordered" evidence="5">
    <location>
        <begin position="438"/>
        <end position="470"/>
    </location>
</feature>
<dbReference type="GO" id="GO:0000724">
    <property type="term" value="P:double-strand break repair via homologous recombination"/>
    <property type="evidence" value="ECO:0007669"/>
    <property type="project" value="TreeGrafter"/>
</dbReference>
<reference evidence="6 7" key="1">
    <citation type="journal article" date="2019" name="Sci. Rep.">
        <title>Nanopore sequencing improves the draft genome of the human pathogenic amoeba Naegleria fowleri.</title>
        <authorList>
            <person name="Liechti N."/>
            <person name="Schurch N."/>
            <person name="Bruggmann R."/>
            <person name="Wittwer M."/>
        </authorList>
    </citation>
    <scope>NUCLEOTIDE SEQUENCE [LARGE SCALE GENOMIC DNA]</scope>
    <source>
        <strain evidence="6 7">ATCC 30894</strain>
    </source>
</reference>
<dbReference type="SUPFAM" id="SSF52540">
    <property type="entry name" value="P-loop containing nucleoside triphosphate hydrolases"/>
    <property type="match status" value="1"/>
</dbReference>
<gene>
    <name evidence="6" type="ORF">FDP41_003504</name>
</gene>
<name>A0A6A5BS46_NAEFO</name>
<organism evidence="6 7">
    <name type="scientific">Naegleria fowleri</name>
    <name type="common">Brain eating amoeba</name>
    <dbReference type="NCBI Taxonomy" id="5763"/>
    <lineage>
        <taxon>Eukaryota</taxon>
        <taxon>Discoba</taxon>
        <taxon>Heterolobosea</taxon>
        <taxon>Tetramitia</taxon>
        <taxon>Eutetramitia</taxon>
        <taxon>Vahlkampfiidae</taxon>
        <taxon>Naegleria</taxon>
    </lineage>
</organism>
<sequence>MFRPDQLGLFHLSERNHEASLQEQASSPSNKSVLSFKQQDLKESNHFQIACNRERNNMDEDDDVLSSTTFQLDDDLDETMKSFLSCQCKACKELSSHQRPLGNKDELIEEPSHDLNGAPSGLEDHLKVISDESPHSPMKDNSFYPSSRYYSCVLEEDMTREEKERRNQERFCCSMLTDSYDKHLEEEFKQEDIQENKIESVLKDERCAKVLLLQTLARCTLVMKHFSFERNQIQRFQAVIRQFLECNMFELSRNALRRIQAICRGNSLRVHFHCVISIIPLIQALMRALTVRRRMNMVKRHGERILALTRGVLTRKMTNRLVLLSLQSSSDLIRSVQTSSMKSNDDLTSESHSDRNVMSEKKEEGNDSNNNNYYYFSTSNNYSFTDVFISYQEPTLSSLKGTDVPEITTKNSTTTIMIPKETRIAKKKERLTVFPPQRSSILEKNLKSKRTMTSKEKDDRSPCAEPSLSSEVTKIRNVSTLSGALLMIRNDISRRNDEFYDEHLLMSEKDLLKGEEEEFEENSNHESSKDEDIPSSKVSQEEHFVHTSSHLIMSEQEMEELFSRREQIQEMEKQIQELRQQERSLKERSKVKIDLLHKYNKIKDVGQFLIDKLSTVENRIVASIYEEYNLESEDIQ</sequence>
<keyword evidence="4" id="KW-0175">Coiled coil</keyword>
<feature type="coiled-coil region" evidence="4">
    <location>
        <begin position="561"/>
        <end position="588"/>
    </location>
</feature>
<dbReference type="EMBL" id="VFQX01000034">
    <property type="protein sequence ID" value="KAF0977512.1"/>
    <property type="molecule type" value="Genomic_DNA"/>
</dbReference>
<keyword evidence="3" id="KW-0234">DNA repair</keyword>
<dbReference type="GeneID" id="68110722"/>
<comment type="similarity">
    <text evidence="1">Belongs to the SWI5/SAE3 family.</text>
</comment>
<evidence type="ECO:0000256" key="2">
    <source>
        <dbReference type="ARBA" id="ARBA00022763"/>
    </source>
</evidence>
<comment type="caution">
    <text evidence="6">The sequence shown here is derived from an EMBL/GenBank/DDBJ whole genome shotgun (WGS) entry which is preliminary data.</text>
</comment>
<accession>A0A6A5BS46</accession>
<dbReference type="RefSeq" id="XP_044562225.1">
    <property type="nucleotide sequence ID" value="XM_044706816.1"/>
</dbReference>
<dbReference type="InterPro" id="IPR027417">
    <property type="entry name" value="P-loop_NTPase"/>
</dbReference>
<feature type="region of interest" description="Disordered" evidence="5">
    <location>
        <begin position="337"/>
        <end position="369"/>
    </location>
</feature>
<protein>
    <submittedName>
        <fullName evidence="6">Uncharacterized protein</fullName>
    </submittedName>
</protein>
<dbReference type="Gene3D" id="1.20.5.170">
    <property type="match status" value="1"/>
</dbReference>
<evidence type="ECO:0000313" key="7">
    <source>
        <dbReference type="Proteomes" id="UP000444721"/>
    </source>
</evidence>